<gene>
    <name evidence="2" type="ORF">DHEL01_v212792</name>
</gene>
<name>A0A2P5HEY1_DIAHE</name>
<dbReference type="InParanoid" id="A0A2P5HEY1"/>
<proteinExistence type="predicted"/>
<evidence type="ECO:0000256" key="1">
    <source>
        <dbReference type="SAM" id="MobiDB-lite"/>
    </source>
</evidence>
<reference evidence="2" key="1">
    <citation type="submission" date="2017-09" db="EMBL/GenBank/DDBJ databases">
        <title>Polyketide synthases of a Diaporthe helianthi virulent isolate.</title>
        <authorList>
            <person name="Baroncelli R."/>
        </authorList>
    </citation>
    <scope>NUCLEOTIDE SEQUENCE [LARGE SCALE GENOMIC DNA]</scope>
    <source>
        <strain evidence="2">7/96</strain>
    </source>
</reference>
<evidence type="ECO:0000313" key="2">
    <source>
        <dbReference type="EMBL" id="POS68814.1"/>
    </source>
</evidence>
<keyword evidence="3" id="KW-1185">Reference proteome</keyword>
<organism evidence="2 3">
    <name type="scientific">Diaporthe helianthi</name>
    <dbReference type="NCBI Taxonomy" id="158607"/>
    <lineage>
        <taxon>Eukaryota</taxon>
        <taxon>Fungi</taxon>
        <taxon>Dikarya</taxon>
        <taxon>Ascomycota</taxon>
        <taxon>Pezizomycotina</taxon>
        <taxon>Sordariomycetes</taxon>
        <taxon>Sordariomycetidae</taxon>
        <taxon>Diaporthales</taxon>
        <taxon>Diaporthaceae</taxon>
        <taxon>Diaporthe</taxon>
    </lineage>
</organism>
<protein>
    <submittedName>
        <fullName evidence="2">Uncharacterized protein</fullName>
    </submittedName>
</protein>
<feature type="region of interest" description="Disordered" evidence="1">
    <location>
        <begin position="1"/>
        <end position="47"/>
    </location>
</feature>
<accession>A0A2P5HEY1</accession>
<dbReference type="AlphaFoldDB" id="A0A2P5HEY1"/>
<evidence type="ECO:0000313" key="3">
    <source>
        <dbReference type="Proteomes" id="UP000094444"/>
    </source>
</evidence>
<dbReference type="Proteomes" id="UP000094444">
    <property type="component" value="Unassembled WGS sequence"/>
</dbReference>
<dbReference type="EMBL" id="MAVT02003119">
    <property type="protein sequence ID" value="POS68814.1"/>
    <property type="molecule type" value="Genomic_DNA"/>
</dbReference>
<comment type="caution">
    <text evidence="2">The sequence shown here is derived from an EMBL/GenBank/DDBJ whole genome shotgun (WGS) entry which is preliminary data.</text>
</comment>
<sequence length="73" mass="7891">MVQGRGIKVREHDERSSTPAPLRSTKRVWEKSLSQGKHETSEGVKGQDGAWRVAGQVQTGATGVSSVNGFVQK</sequence>